<sequence length="62" mass="7030">MIVTKKEEGSIGIDINVDHIAVSHIDRQGNLCRQQILPMKLKGKKRNFLVFKQPCALSLTVR</sequence>
<accession>A0AB35UVC9</accession>
<protein>
    <recommendedName>
        <fullName evidence="3">Transposase</fullName>
    </recommendedName>
</protein>
<dbReference type="AlphaFoldDB" id="A0AB35UVC9"/>
<comment type="caution">
    <text evidence="1">The sequence shown here is derived from an EMBL/GenBank/DDBJ whole genome shotgun (WGS) entry which is preliminary data.</text>
</comment>
<dbReference type="EMBL" id="JALDAW010000022">
    <property type="protein sequence ID" value="MDY5169239.1"/>
    <property type="molecule type" value="Genomic_DNA"/>
</dbReference>
<dbReference type="RefSeq" id="WP_320884226.1">
    <property type="nucleotide sequence ID" value="NZ_BAABZA010000004.1"/>
</dbReference>
<evidence type="ECO:0000313" key="2">
    <source>
        <dbReference type="Proteomes" id="UP001276902"/>
    </source>
</evidence>
<organism evidence="1 2">
    <name type="scientific">Dielma fastidiosa</name>
    <dbReference type="NCBI Taxonomy" id="1034346"/>
    <lineage>
        <taxon>Bacteria</taxon>
        <taxon>Bacillati</taxon>
        <taxon>Bacillota</taxon>
        <taxon>Erysipelotrichia</taxon>
        <taxon>Erysipelotrichales</taxon>
        <taxon>Erysipelotrichaceae</taxon>
        <taxon>Dielma</taxon>
    </lineage>
</organism>
<name>A0AB35UVC9_9FIRM</name>
<evidence type="ECO:0000313" key="1">
    <source>
        <dbReference type="EMBL" id="MDY5169239.1"/>
    </source>
</evidence>
<dbReference type="Proteomes" id="UP001276902">
    <property type="component" value="Unassembled WGS sequence"/>
</dbReference>
<proteinExistence type="predicted"/>
<evidence type="ECO:0008006" key="3">
    <source>
        <dbReference type="Google" id="ProtNLM"/>
    </source>
</evidence>
<gene>
    <name evidence="1" type="ORF">MQE39_14060</name>
</gene>
<reference evidence="1" key="1">
    <citation type="submission" date="2022-03" db="EMBL/GenBank/DDBJ databases">
        <title>First case of bacteraemia caused by Dielma fastidiosa in a patient hospitalised with diverticulitis.</title>
        <authorList>
            <person name="Forman-Ankjaer B."/>
            <person name="Hvid-Jensen F."/>
            <person name="Kobel C.M."/>
            <person name="Greve T."/>
        </authorList>
    </citation>
    <scope>NUCLEOTIDE SEQUENCE</scope>
    <source>
        <strain evidence="1">AUH_DF_2021</strain>
    </source>
</reference>